<keyword evidence="2" id="KW-0963">Cytoplasm</keyword>
<dbReference type="Pfam" id="PF01170">
    <property type="entry name" value="UPF0020"/>
    <property type="match status" value="1"/>
</dbReference>
<dbReference type="GO" id="GO:0043527">
    <property type="term" value="C:tRNA methyltransferase complex"/>
    <property type="evidence" value="ECO:0007669"/>
    <property type="project" value="UniProtKB-ARBA"/>
</dbReference>
<dbReference type="EC" id="2.1.1.214" evidence="9"/>
<reference evidence="13" key="1">
    <citation type="submission" date="2022-07" db="EMBL/GenBank/DDBJ databases">
        <title>Phylogenomic reconstructions and comparative analyses of Kickxellomycotina fungi.</title>
        <authorList>
            <person name="Reynolds N.K."/>
            <person name="Stajich J.E."/>
            <person name="Barry K."/>
            <person name="Grigoriev I.V."/>
            <person name="Crous P."/>
            <person name="Smith M.E."/>
        </authorList>
    </citation>
    <scope>NUCLEOTIDE SEQUENCE</scope>
    <source>
        <strain evidence="13">NBRC 32514</strain>
    </source>
</reference>
<dbReference type="InterPro" id="IPR002052">
    <property type="entry name" value="DNA_methylase_N6_adenine_CS"/>
</dbReference>
<evidence type="ECO:0000256" key="4">
    <source>
        <dbReference type="ARBA" id="ARBA00022603"/>
    </source>
</evidence>
<dbReference type="Pfam" id="PF25904">
    <property type="entry name" value="Tmrp11_N"/>
    <property type="match status" value="1"/>
</dbReference>
<keyword evidence="7 10" id="KW-0819">tRNA processing</keyword>
<comment type="caution">
    <text evidence="13">The sequence shown here is derived from an EMBL/GenBank/DDBJ whole genome shotgun (WGS) entry which is preliminary data.</text>
</comment>
<evidence type="ECO:0000256" key="7">
    <source>
        <dbReference type="ARBA" id="ARBA00022694"/>
    </source>
</evidence>
<evidence type="ECO:0000259" key="12">
    <source>
        <dbReference type="Pfam" id="PF25904"/>
    </source>
</evidence>
<evidence type="ECO:0000256" key="9">
    <source>
        <dbReference type="ARBA" id="ARBA00066937"/>
    </source>
</evidence>
<dbReference type="SUPFAM" id="SSF53335">
    <property type="entry name" value="S-adenosyl-L-methionine-dependent methyltransferases"/>
    <property type="match status" value="1"/>
</dbReference>
<comment type="similarity">
    <text evidence="10">Belongs to the class I-like SAM-binding methyltransferase superfamily. TRM11 methyltransferase family.</text>
</comment>
<comment type="subcellular location">
    <subcellularLocation>
        <location evidence="1">Cytoplasm</location>
    </subcellularLocation>
</comment>
<evidence type="ECO:0000259" key="11">
    <source>
        <dbReference type="Pfam" id="PF01170"/>
    </source>
</evidence>
<dbReference type="GO" id="GO:0032259">
    <property type="term" value="P:methylation"/>
    <property type="evidence" value="ECO:0007669"/>
    <property type="project" value="UniProtKB-UniRule"/>
</dbReference>
<evidence type="ECO:0000256" key="6">
    <source>
        <dbReference type="ARBA" id="ARBA00022691"/>
    </source>
</evidence>
<dbReference type="Gene3D" id="3.40.50.150">
    <property type="entry name" value="Vaccinia Virus protein VP39"/>
    <property type="match status" value="1"/>
</dbReference>
<dbReference type="Proteomes" id="UP001149813">
    <property type="component" value="Unassembled WGS sequence"/>
</dbReference>
<dbReference type="PIRSF" id="PIRSF017259">
    <property type="entry name" value="tRNA_mtfrase_TRM11"/>
    <property type="match status" value="1"/>
</dbReference>
<dbReference type="InterPro" id="IPR000241">
    <property type="entry name" value="RlmKL-like_Mtase"/>
</dbReference>
<dbReference type="InterPro" id="IPR016691">
    <property type="entry name" value="TRMT11"/>
</dbReference>
<accession>A0A9W7XZI8</accession>
<name>A0A9W7XZI8_9FUNG</name>
<evidence type="ECO:0000313" key="13">
    <source>
        <dbReference type="EMBL" id="KAJ1721910.1"/>
    </source>
</evidence>
<dbReference type="GO" id="GO:0160102">
    <property type="term" value="F:tRNA (guanine(10)-N2)-methyltransferase activity"/>
    <property type="evidence" value="ECO:0007669"/>
    <property type="project" value="UniProtKB-EC"/>
</dbReference>
<organism evidence="13 14">
    <name type="scientific">Coemansia erecta</name>
    <dbReference type="NCBI Taxonomy" id="147472"/>
    <lineage>
        <taxon>Eukaryota</taxon>
        <taxon>Fungi</taxon>
        <taxon>Fungi incertae sedis</taxon>
        <taxon>Zoopagomycota</taxon>
        <taxon>Kickxellomycotina</taxon>
        <taxon>Kickxellomycetes</taxon>
        <taxon>Kickxellales</taxon>
        <taxon>Kickxellaceae</taxon>
        <taxon>Coemansia</taxon>
    </lineage>
</organism>
<evidence type="ECO:0000313" key="14">
    <source>
        <dbReference type="Proteomes" id="UP001149813"/>
    </source>
</evidence>
<proteinExistence type="inferred from homology"/>
<keyword evidence="5 10" id="KW-0808">Transferase</keyword>
<dbReference type="PROSITE" id="PS51627">
    <property type="entry name" value="SAM_MT_TRM11"/>
    <property type="match status" value="1"/>
</dbReference>
<dbReference type="PANTHER" id="PTHR13370">
    <property type="entry name" value="RNA METHYLASE-RELATED"/>
    <property type="match status" value="1"/>
</dbReference>
<dbReference type="GO" id="GO:0005737">
    <property type="term" value="C:cytoplasm"/>
    <property type="evidence" value="ECO:0007669"/>
    <property type="project" value="UniProtKB-SubCell"/>
</dbReference>
<evidence type="ECO:0000256" key="2">
    <source>
        <dbReference type="ARBA" id="ARBA00022490"/>
    </source>
</evidence>
<feature type="domain" description="Ribosomal RNA large subunit methyltransferase K/L-like methyltransferase" evidence="11">
    <location>
        <begin position="181"/>
        <end position="303"/>
    </location>
</feature>
<keyword evidence="4 10" id="KW-0489">Methyltransferase</keyword>
<evidence type="ECO:0000256" key="8">
    <source>
        <dbReference type="ARBA" id="ARBA00022884"/>
    </source>
</evidence>
<keyword evidence="6 10" id="KW-0949">S-adenosyl-L-methionine</keyword>
<protein>
    <recommendedName>
        <fullName evidence="9">tRNA (guanine(10)-N(2))-methyltransferase</fullName>
        <ecNumber evidence="9">2.1.1.214</ecNumber>
    </recommendedName>
</protein>
<dbReference type="InterPro" id="IPR059073">
    <property type="entry name" value="TRMT11_N"/>
</dbReference>
<gene>
    <name evidence="13" type="ORF">LPJ53_003630</name>
</gene>
<dbReference type="PANTHER" id="PTHR13370:SF3">
    <property type="entry name" value="TRNA (GUANINE(10)-N2)-METHYLTRANSFERASE HOMOLOG"/>
    <property type="match status" value="1"/>
</dbReference>
<dbReference type="PROSITE" id="PS00092">
    <property type="entry name" value="N6_MTASE"/>
    <property type="match status" value="1"/>
</dbReference>
<dbReference type="AlphaFoldDB" id="A0A9W7XZI8"/>
<dbReference type="GO" id="GO:0000049">
    <property type="term" value="F:tRNA binding"/>
    <property type="evidence" value="ECO:0007669"/>
    <property type="project" value="UniProtKB-UniRule"/>
</dbReference>
<dbReference type="EMBL" id="JANBOJ010000142">
    <property type="protein sequence ID" value="KAJ1721910.1"/>
    <property type="molecule type" value="Genomic_DNA"/>
</dbReference>
<dbReference type="InterPro" id="IPR029063">
    <property type="entry name" value="SAM-dependent_MTases_sf"/>
</dbReference>
<evidence type="ECO:0000256" key="1">
    <source>
        <dbReference type="ARBA" id="ARBA00004496"/>
    </source>
</evidence>
<dbReference type="PRINTS" id="PR00507">
    <property type="entry name" value="N12N6MTFRASE"/>
</dbReference>
<evidence type="ECO:0000256" key="3">
    <source>
        <dbReference type="ARBA" id="ARBA00022555"/>
    </source>
</evidence>
<evidence type="ECO:0000256" key="5">
    <source>
        <dbReference type="ARBA" id="ARBA00022679"/>
    </source>
</evidence>
<evidence type="ECO:0000256" key="10">
    <source>
        <dbReference type="PROSITE-ProRule" id="PRU00959"/>
    </source>
</evidence>
<dbReference type="OrthoDB" id="333024at2759"/>
<dbReference type="GO" id="GO:0008033">
    <property type="term" value="P:tRNA processing"/>
    <property type="evidence" value="ECO:0007669"/>
    <property type="project" value="UniProtKB-UniRule"/>
</dbReference>
<feature type="domain" description="tRNA (guanine(10)-N(2))-methyltransferase TRMT11 N-terminal" evidence="12">
    <location>
        <begin position="4"/>
        <end position="171"/>
    </location>
</feature>
<sequence>MPLFIVQFAHYNEDFRLAELEALSALENIPISYDAQHYSASSPFLLITVASAADAAKLVRRAILIRSIIEHWGSGPSYADVFAQVKETPERWTEYQHVSFKFSVESFGWSLTQAQKIAVIESFSFMAFKGPIRMQNPEAEFFVAEQYEEDCKAECPPEHVWFGRVVGRGSRELIDKFDVKKRSYLGNTTMDAELSLVMANQALARPGALIYDPFVGTGSFLLTCSHFGALTLGSDIDGRQIRGTAGFRRNTSGISSNLEQYHLSDRVLDTLVFDICNNPWCRPSMFDAIVTDPPYGVRAGAKRLGRRTGTIPERSLRIIDGVENHKRPEYYPPTVPYEMSDVIEDLLEFAARMLVVGGRLVYWLPTVAGEYVPEDVPMHRALRLVANSEQPFGGWSRRLITMEKIAPHDERDAHVSGASHEPAHKNFRDRYFSKFEPTAAAQTSASDCD</sequence>
<keyword evidence="8 10" id="KW-0694">RNA-binding</keyword>
<keyword evidence="3 10" id="KW-0820">tRNA-binding</keyword>
<keyword evidence="14" id="KW-1185">Reference proteome</keyword>